<dbReference type="PANTHER" id="PTHR45866:SF1">
    <property type="entry name" value="DNA GYRASE SUBUNIT B, MITOCHONDRIAL"/>
    <property type="match status" value="1"/>
</dbReference>
<dbReference type="SUPFAM" id="SSF54211">
    <property type="entry name" value="Ribosomal protein S5 domain 2-like"/>
    <property type="match status" value="1"/>
</dbReference>
<dbReference type="EMBL" id="DXHR01000022">
    <property type="protein sequence ID" value="HIW12791.1"/>
    <property type="molecule type" value="Genomic_DNA"/>
</dbReference>
<comment type="function">
    <text evidence="11">A type II topoisomerase that negatively supercoils closed circular double-stranded (ds) DNA in an ATP-dependent manner to modulate DNA topology and maintain chromosomes in an underwound state. Negative supercoiling favors strand separation, and DNA replication, transcription, recombination and repair, all of which involve strand separation. Also able to catalyze the interconversion of other topological isomers of dsDNA rings, including catenanes and knotted rings. Type II topoisomerases break and join 2 DNA strands simultaneously in an ATP-dependent manner.</text>
</comment>
<reference evidence="13" key="2">
    <citation type="submission" date="2021-04" db="EMBL/GenBank/DDBJ databases">
        <authorList>
            <person name="Gilroy R."/>
        </authorList>
    </citation>
    <scope>NUCLEOTIDE SEQUENCE</scope>
    <source>
        <strain evidence="13">ChiHjej13B12-752</strain>
    </source>
</reference>
<dbReference type="SMART" id="SM00387">
    <property type="entry name" value="HATPase_c"/>
    <property type="match status" value="1"/>
</dbReference>
<keyword evidence="4 11" id="KW-0547">Nucleotide-binding</keyword>
<dbReference type="AlphaFoldDB" id="A0A9D1QIR4"/>
<dbReference type="GO" id="GO:0006265">
    <property type="term" value="P:DNA topological change"/>
    <property type="evidence" value="ECO:0007669"/>
    <property type="project" value="UniProtKB-UniRule"/>
</dbReference>
<dbReference type="InterPro" id="IPR018522">
    <property type="entry name" value="TopoIIA_CS"/>
</dbReference>
<dbReference type="FunFam" id="3.30.565.10:FF:000002">
    <property type="entry name" value="DNA gyrase subunit B"/>
    <property type="match status" value="1"/>
</dbReference>
<reference evidence="13" key="1">
    <citation type="journal article" date="2021" name="PeerJ">
        <title>Extensive microbial diversity within the chicken gut microbiome revealed by metagenomics and culture.</title>
        <authorList>
            <person name="Gilroy R."/>
            <person name="Ravi A."/>
            <person name="Getino M."/>
            <person name="Pursley I."/>
            <person name="Horton D.L."/>
            <person name="Alikhan N.F."/>
            <person name="Baker D."/>
            <person name="Gharbi K."/>
            <person name="Hall N."/>
            <person name="Watson M."/>
            <person name="Adriaenssens E.M."/>
            <person name="Foster-Nyarko E."/>
            <person name="Jarju S."/>
            <person name="Secka A."/>
            <person name="Antonio M."/>
            <person name="Oren A."/>
            <person name="Chaudhuri R.R."/>
            <person name="La Ragione R."/>
            <person name="Hildebrand F."/>
            <person name="Pallen M.J."/>
        </authorList>
    </citation>
    <scope>NUCLEOTIDE SEQUENCE</scope>
    <source>
        <strain evidence="13">ChiHjej13B12-752</strain>
    </source>
</reference>
<dbReference type="InterPro" id="IPR011557">
    <property type="entry name" value="GyrB"/>
</dbReference>
<dbReference type="GO" id="GO:0046872">
    <property type="term" value="F:metal ion binding"/>
    <property type="evidence" value="ECO:0007669"/>
    <property type="project" value="UniProtKB-KW"/>
</dbReference>
<gene>
    <name evidence="11 13" type="primary">gyrB</name>
    <name evidence="13" type="ORF">H9891_06475</name>
</gene>
<comment type="subcellular location">
    <subcellularLocation>
        <location evidence="11">Cytoplasm</location>
    </subcellularLocation>
</comment>
<dbReference type="InterPro" id="IPR002288">
    <property type="entry name" value="DNA_gyrase_B_C"/>
</dbReference>
<evidence type="ECO:0000259" key="12">
    <source>
        <dbReference type="PROSITE" id="PS50880"/>
    </source>
</evidence>
<evidence type="ECO:0000256" key="4">
    <source>
        <dbReference type="ARBA" id="ARBA00022741"/>
    </source>
</evidence>
<evidence type="ECO:0000256" key="2">
    <source>
        <dbReference type="ARBA" id="ARBA00010708"/>
    </source>
</evidence>
<dbReference type="InterPro" id="IPR013760">
    <property type="entry name" value="Topo_IIA-like_dom_sf"/>
</dbReference>
<keyword evidence="11" id="KW-0963">Cytoplasm</keyword>
<comment type="cofactor">
    <cofactor evidence="11">
        <name>Mg(2+)</name>
        <dbReference type="ChEBI" id="CHEBI:18420"/>
    </cofactor>
    <cofactor evidence="11">
        <name>Mn(2+)</name>
        <dbReference type="ChEBI" id="CHEBI:29035"/>
    </cofactor>
    <cofactor evidence="11">
        <name>Ca(2+)</name>
        <dbReference type="ChEBI" id="CHEBI:29108"/>
    </cofactor>
    <text evidence="11">Binds two Mg(2+) per subunit. The magnesium ions form salt bridges with both the protein and the DNA. Can also accept other divalent metal cations, such as Mn(2+) or Ca(2+).</text>
</comment>
<dbReference type="PROSITE" id="PS00177">
    <property type="entry name" value="TOPOISOMERASE_II"/>
    <property type="match status" value="1"/>
</dbReference>
<dbReference type="Gene3D" id="3.30.230.10">
    <property type="match status" value="1"/>
</dbReference>
<dbReference type="InterPro" id="IPR034160">
    <property type="entry name" value="TOPRIM_GyrB"/>
</dbReference>
<dbReference type="HAMAP" id="MF_01898">
    <property type="entry name" value="GyrB"/>
    <property type="match status" value="1"/>
</dbReference>
<dbReference type="GO" id="GO:0005737">
    <property type="term" value="C:cytoplasm"/>
    <property type="evidence" value="ECO:0007669"/>
    <property type="project" value="UniProtKB-SubCell"/>
</dbReference>
<comment type="subunit">
    <text evidence="10">Heterotetramer composed of ParC and ParE.</text>
</comment>
<evidence type="ECO:0000256" key="7">
    <source>
        <dbReference type="ARBA" id="ARBA00023029"/>
    </source>
</evidence>
<evidence type="ECO:0000313" key="13">
    <source>
        <dbReference type="EMBL" id="HIW12791.1"/>
    </source>
</evidence>
<comment type="miscellaneous">
    <text evidence="11">Few gyrases are as efficient as E.coli at forming negative supercoils. Not all organisms have 2 type II topoisomerases; in organisms with a single type II topoisomerase this enzyme also has to decatenate newly replicated chromosomes.</text>
</comment>
<dbReference type="InterPro" id="IPR000565">
    <property type="entry name" value="Topo_IIA_B"/>
</dbReference>
<keyword evidence="7 11" id="KW-0799">Topoisomerase</keyword>
<dbReference type="CDD" id="cd00822">
    <property type="entry name" value="TopoII_Trans_DNA_gyrase"/>
    <property type="match status" value="1"/>
</dbReference>
<keyword evidence="5 11" id="KW-0067">ATP-binding</keyword>
<evidence type="ECO:0000256" key="11">
    <source>
        <dbReference type="HAMAP-Rule" id="MF_01898"/>
    </source>
</evidence>
<dbReference type="InterPro" id="IPR013759">
    <property type="entry name" value="Topo_IIA_B_C"/>
</dbReference>
<dbReference type="Gene3D" id="3.40.50.670">
    <property type="match status" value="1"/>
</dbReference>
<evidence type="ECO:0000256" key="10">
    <source>
        <dbReference type="ARBA" id="ARBA00063644"/>
    </source>
</evidence>
<feature type="binding site" evidence="11">
    <location>
        <position position="502"/>
    </location>
    <ligand>
        <name>Mg(2+)</name>
        <dbReference type="ChEBI" id="CHEBI:18420"/>
        <label>1</label>
        <note>catalytic</note>
    </ligand>
</feature>
<dbReference type="InterPro" id="IPR014721">
    <property type="entry name" value="Ribsml_uS5_D2-typ_fold_subgr"/>
</dbReference>
<dbReference type="InterPro" id="IPR013506">
    <property type="entry name" value="Topo_IIA_bsu_dom2"/>
</dbReference>
<feature type="site" description="Interaction with DNA" evidence="11">
    <location>
        <position position="457"/>
    </location>
</feature>
<dbReference type="FunFam" id="3.40.50.670:FF:000002">
    <property type="entry name" value="DNA gyrase subunit B"/>
    <property type="match status" value="1"/>
</dbReference>
<dbReference type="NCBIfam" id="TIGR01059">
    <property type="entry name" value="gyrB"/>
    <property type="match status" value="1"/>
</dbReference>
<keyword evidence="3 11" id="KW-0479">Metal-binding</keyword>
<feature type="site" description="Interaction with DNA" evidence="11">
    <location>
        <position position="454"/>
    </location>
</feature>
<dbReference type="PROSITE" id="PS50880">
    <property type="entry name" value="TOPRIM"/>
    <property type="match status" value="1"/>
</dbReference>
<evidence type="ECO:0000313" key="14">
    <source>
        <dbReference type="Proteomes" id="UP000823989"/>
    </source>
</evidence>
<dbReference type="NCBIfam" id="NF011501">
    <property type="entry name" value="PRK14939.1"/>
    <property type="match status" value="1"/>
</dbReference>
<dbReference type="CDD" id="cd03366">
    <property type="entry name" value="TOPRIM_TopoIIA_GyrB"/>
    <property type="match status" value="1"/>
</dbReference>
<comment type="subunit">
    <text evidence="11">Heterotetramer, composed of two GyrA and two GyrB chains. In the heterotetramer, GyrA contains the active site tyrosine that forms a transient covalent intermediate with DNA, while GyrB binds cofactors and catalyzes ATP hydrolysis.</text>
</comment>
<organism evidence="13 14">
    <name type="scientific">Candidatus Salinicoccus stercoripullorum</name>
    <dbReference type="NCBI Taxonomy" id="2838756"/>
    <lineage>
        <taxon>Bacteria</taxon>
        <taxon>Bacillati</taxon>
        <taxon>Bacillota</taxon>
        <taxon>Bacilli</taxon>
        <taxon>Bacillales</taxon>
        <taxon>Staphylococcaceae</taxon>
        <taxon>Salinicoccus</taxon>
    </lineage>
</organism>
<evidence type="ECO:0000256" key="5">
    <source>
        <dbReference type="ARBA" id="ARBA00022840"/>
    </source>
</evidence>
<evidence type="ECO:0000256" key="8">
    <source>
        <dbReference type="ARBA" id="ARBA00023125"/>
    </source>
</evidence>
<protein>
    <recommendedName>
        <fullName evidence="11">DNA gyrase subunit B</fullName>
        <ecNumber evidence="11">5.6.2.2</ecNumber>
    </recommendedName>
</protein>
<evidence type="ECO:0000256" key="3">
    <source>
        <dbReference type="ARBA" id="ARBA00022723"/>
    </source>
</evidence>
<dbReference type="InterPro" id="IPR036890">
    <property type="entry name" value="HATPase_C_sf"/>
</dbReference>
<evidence type="ECO:0000256" key="1">
    <source>
        <dbReference type="ARBA" id="ARBA00000185"/>
    </source>
</evidence>
<feature type="domain" description="Toprim" evidence="12">
    <location>
        <begin position="423"/>
        <end position="537"/>
    </location>
</feature>
<dbReference type="InterPro" id="IPR006171">
    <property type="entry name" value="TOPRIM_dom"/>
</dbReference>
<comment type="caution">
    <text evidence="13">The sequence shown here is derived from an EMBL/GenBank/DDBJ whole genome shotgun (WGS) entry which is preliminary data.</text>
</comment>
<evidence type="ECO:0000256" key="6">
    <source>
        <dbReference type="ARBA" id="ARBA00022842"/>
    </source>
</evidence>
<dbReference type="InterPro" id="IPR001241">
    <property type="entry name" value="Topo_IIA"/>
</dbReference>
<dbReference type="PRINTS" id="PR01159">
    <property type="entry name" value="DNAGYRASEB"/>
</dbReference>
<feature type="binding site" evidence="11">
    <location>
        <position position="504"/>
    </location>
    <ligand>
        <name>Mg(2+)</name>
        <dbReference type="ChEBI" id="CHEBI:18420"/>
        <label>2</label>
    </ligand>
</feature>
<dbReference type="Pfam" id="PF02518">
    <property type="entry name" value="HATPase_c"/>
    <property type="match status" value="1"/>
</dbReference>
<dbReference type="InterPro" id="IPR003594">
    <property type="entry name" value="HATPase_dom"/>
</dbReference>
<dbReference type="SUPFAM" id="SSF56719">
    <property type="entry name" value="Type II DNA topoisomerase"/>
    <property type="match status" value="1"/>
</dbReference>
<dbReference type="GO" id="GO:0005524">
    <property type="term" value="F:ATP binding"/>
    <property type="evidence" value="ECO:0007669"/>
    <property type="project" value="UniProtKB-UniRule"/>
</dbReference>
<dbReference type="GO" id="GO:0006261">
    <property type="term" value="P:DNA-templated DNA replication"/>
    <property type="evidence" value="ECO:0007669"/>
    <property type="project" value="UniProtKB-UniRule"/>
</dbReference>
<dbReference type="Pfam" id="PF00986">
    <property type="entry name" value="DNA_gyraseB_C"/>
    <property type="match status" value="1"/>
</dbReference>
<dbReference type="PRINTS" id="PR00418">
    <property type="entry name" value="TPI2FAMILY"/>
</dbReference>
<proteinExistence type="inferred from homology"/>
<dbReference type="EC" id="5.6.2.2" evidence="11"/>
<dbReference type="GO" id="GO:0005694">
    <property type="term" value="C:chromosome"/>
    <property type="evidence" value="ECO:0007669"/>
    <property type="project" value="InterPro"/>
</dbReference>
<dbReference type="CDD" id="cd16928">
    <property type="entry name" value="HATPase_GyrB-like"/>
    <property type="match status" value="1"/>
</dbReference>
<dbReference type="SUPFAM" id="SSF55874">
    <property type="entry name" value="ATPase domain of HSP90 chaperone/DNA topoisomerase II/histidine kinase"/>
    <property type="match status" value="1"/>
</dbReference>
<dbReference type="FunFam" id="3.30.230.10:FF:000005">
    <property type="entry name" value="DNA gyrase subunit B"/>
    <property type="match status" value="1"/>
</dbReference>
<name>A0A9D1QIR4_9STAP</name>
<keyword evidence="9 11" id="KW-0413">Isomerase</keyword>
<comment type="similarity">
    <text evidence="2 11">Belongs to the type II topoisomerase GyrB family.</text>
</comment>
<dbReference type="Gene3D" id="3.30.565.10">
    <property type="entry name" value="Histidine kinase-like ATPase, C-terminal domain"/>
    <property type="match status" value="1"/>
</dbReference>
<dbReference type="Proteomes" id="UP000823989">
    <property type="component" value="Unassembled WGS sequence"/>
</dbReference>
<dbReference type="GO" id="GO:0034335">
    <property type="term" value="F:DNA negative supercoiling activity"/>
    <property type="evidence" value="ECO:0007669"/>
    <property type="project" value="UniProtKB-ARBA"/>
</dbReference>
<keyword evidence="8" id="KW-0238">DNA-binding</keyword>
<dbReference type="NCBIfam" id="NF004189">
    <property type="entry name" value="PRK05644.1"/>
    <property type="match status" value="1"/>
</dbReference>
<keyword evidence="6 11" id="KW-0460">Magnesium</keyword>
<accession>A0A9D1QIR4</accession>
<feature type="binding site" evidence="11">
    <location>
        <position position="502"/>
    </location>
    <ligand>
        <name>Mg(2+)</name>
        <dbReference type="ChEBI" id="CHEBI:18420"/>
        <label>2</label>
    </ligand>
</feature>
<dbReference type="PANTHER" id="PTHR45866">
    <property type="entry name" value="DNA GYRASE/TOPOISOMERASE SUBUNIT B"/>
    <property type="match status" value="1"/>
</dbReference>
<feature type="binding site" evidence="11">
    <location>
        <position position="429"/>
    </location>
    <ligand>
        <name>Mg(2+)</name>
        <dbReference type="ChEBI" id="CHEBI:18420"/>
        <label>1</label>
        <note>catalytic</note>
    </ligand>
</feature>
<sequence>MAETNQEQYGASQIQVLEGLEAVRKRPGMYIGSTASKGLHHLVWEIVDNSIDEAMAGYATRVNVTVEKDNWIKVTDNGRGIPVDIQEKMGRPAVEVILTVLHAGGKFGGGGYKVSGGLHGVGSSVVNALSETLEVYVHLDGKIHHQQYKRGVPQFDLKVIGETDKTGTMIRFKADPEIFTESTEYDLDVLQHRIKELAFLNKGLEINLTDERGEEDETFSYHYEGGIKSYVEQMNETREVLHDDVIYMHSEKDDIEVEIALQYNSGFTTTLLSYANNINTYEGGTHEDGFKRALTKVINNYGITNKIIKEGEDRLSGEDVREGMTAVVSIKHTDPQFEGQTKTKFGNSEARLITDQLFTEGFERFMMENPPVAKVIVEKGVTAQHARLAAKKAREMTRRKSALEISSLPGKLADCSSKNPAESELFIVEGDSAGGSAKSGRDSTTQAILPLRGKILNVEKARLDRILNNNEIRSMITALGTGIGEEFDLSKARYHKIVIMTDADVDGAHIRTLLLTFFYRFMKPLIEAGYVYIAQPPLYKVEQGKNKYYVFDDRELDKLRGELKDTPKFSLSRYKGLGEMNADQLWETTMDPGFRSLLQVSLKDAVDADQTFEMLMGDIVEHRKTFIEENAMYVQNLDV</sequence>
<dbReference type="Pfam" id="PF00204">
    <property type="entry name" value="DNA_gyraseB"/>
    <property type="match status" value="1"/>
</dbReference>
<dbReference type="InterPro" id="IPR020568">
    <property type="entry name" value="Ribosomal_Su5_D2-typ_SF"/>
</dbReference>
<dbReference type="Pfam" id="PF01751">
    <property type="entry name" value="Toprim"/>
    <property type="match status" value="1"/>
</dbReference>
<comment type="catalytic activity">
    <reaction evidence="1 11">
        <text>ATP-dependent breakage, passage and rejoining of double-stranded DNA.</text>
        <dbReference type="EC" id="5.6.2.2"/>
    </reaction>
</comment>
<dbReference type="SMART" id="SM00433">
    <property type="entry name" value="TOP2c"/>
    <property type="match status" value="1"/>
</dbReference>
<dbReference type="GO" id="GO:0003677">
    <property type="term" value="F:DNA binding"/>
    <property type="evidence" value="ECO:0007669"/>
    <property type="project" value="UniProtKB-KW"/>
</dbReference>
<evidence type="ECO:0000256" key="9">
    <source>
        <dbReference type="ARBA" id="ARBA00023235"/>
    </source>
</evidence>